<dbReference type="EMBL" id="MU865943">
    <property type="protein sequence ID" value="KAK4448371.1"/>
    <property type="molecule type" value="Genomic_DNA"/>
</dbReference>
<gene>
    <name evidence="3" type="ORF">QBC34DRAFT_465717</name>
</gene>
<comment type="caution">
    <text evidence="3">The sequence shown here is derived from an EMBL/GenBank/DDBJ whole genome shotgun (WGS) entry which is preliminary data.</text>
</comment>
<keyword evidence="2" id="KW-0472">Membrane</keyword>
<keyword evidence="2" id="KW-1133">Transmembrane helix</keyword>
<dbReference type="PANTHER" id="PTHR35041:SF3">
    <property type="entry name" value="FORMYLMETHIONINE DEFORMYLASE-LIKE PROTEIN"/>
    <property type="match status" value="1"/>
</dbReference>
<dbReference type="AlphaFoldDB" id="A0AAV9GNW7"/>
<evidence type="ECO:0000256" key="2">
    <source>
        <dbReference type="SAM" id="Phobius"/>
    </source>
</evidence>
<evidence type="ECO:0000313" key="3">
    <source>
        <dbReference type="EMBL" id="KAK4448371.1"/>
    </source>
</evidence>
<evidence type="ECO:0000313" key="4">
    <source>
        <dbReference type="Proteomes" id="UP001321760"/>
    </source>
</evidence>
<sequence length="626" mass="69869">MESTACSNHPEGHVVQPVPGTPSSPAIEPGRAGGVLLQPLSPAGISRSSRDPSRSGNRSSVSVNSISTRKFLPRQFHKWESPLLIIGFFILGLIFSISHCVFYATLDGTIVPDGGQQENNLRVGTAMAFLAQITFTASVWQTYNQQIWHHLDKPLSMVTLNDIFGAQSSLMSYLNVDFLRNFPLGYFMGLFAWSLILPPFFTPGTLFVYESTSEVVSTQLVPYLGIAHSTNGHFFSFSPSDQGDRFNYRDVRTRVFSGPRSILALLTTATASQAGILSLPRPANHSSYTLSFFGPAVQCSEANSTTKEWIDQAIAAEVERSATETTRQVETAYYAYVPAAAPDHNAAGQADVRFQSPANASNEVWMRFERYENSTEKICDHNKHYQVCSLWNATYDLTLNWENDFQNVSGNSTLVHMVAYPPLDPANFTTEMTQHAYSAFFWALADQLVGSFGRYAERLSNGSDRNFPLIRSPIQHNSLLGSSDLNVFFDYNEDNDACQKPSEDLTPQRRQDVDRARGRKLPELIEELAFNSTISLMHNDLLTNKTERPVTVWEDVNRYGYNPYGLWIPYALAPLFTFMTVVIGTVAFLKHDVKPGIKFQDVVGAVERREIRVLPDSNPQQQAEGT</sequence>
<feature type="transmembrane region" description="Helical" evidence="2">
    <location>
        <begin position="186"/>
        <end position="209"/>
    </location>
</feature>
<organism evidence="3 4">
    <name type="scientific">Podospora aff. communis PSN243</name>
    <dbReference type="NCBI Taxonomy" id="3040156"/>
    <lineage>
        <taxon>Eukaryota</taxon>
        <taxon>Fungi</taxon>
        <taxon>Dikarya</taxon>
        <taxon>Ascomycota</taxon>
        <taxon>Pezizomycotina</taxon>
        <taxon>Sordariomycetes</taxon>
        <taxon>Sordariomycetidae</taxon>
        <taxon>Sordariales</taxon>
        <taxon>Podosporaceae</taxon>
        <taxon>Podospora</taxon>
    </lineage>
</organism>
<keyword evidence="2" id="KW-0812">Transmembrane</keyword>
<reference evidence="3" key="1">
    <citation type="journal article" date="2023" name="Mol. Phylogenet. Evol.">
        <title>Genome-scale phylogeny and comparative genomics of the fungal order Sordariales.</title>
        <authorList>
            <person name="Hensen N."/>
            <person name="Bonometti L."/>
            <person name="Westerberg I."/>
            <person name="Brannstrom I.O."/>
            <person name="Guillou S."/>
            <person name="Cros-Aarteil S."/>
            <person name="Calhoun S."/>
            <person name="Haridas S."/>
            <person name="Kuo A."/>
            <person name="Mondo S."/>
            <person name="Pangilinan J."/>
            <person name="Riley R."/>
            <person name="LaButti K."/>
            <person name="Andreopoulos B."/>
            <person name="Lipzen A."/>
            <person name="Chen C."/>
            <person name="Yan M."/>
            <person name="Daum C."/>
            <person name="Ng V."/>
            <person name="Clum A."/>
            <person name="Steindorff A."/>
            <person name="Ohm R.A."/>
            <person name="Martin F."/>
            <person name="Silar P."/>
            <person name="Natvig D.O."/>
            <person name="Lalanne C."/>
            <person name="Gautier V."/>
            <person name="Ament-Velasquez S.L."/>
            <person name="Kruys A."/>
            <person name="Hutchinson M.I."/>
            <person name="Powell A.J."/>
            <person name="Barry K."/>
            <person name="Miller A.N."/>
            <person name="Grigoriev I.V."/>
            <person name="Debuchy R."/>
            <person name="Gladieux P."/>
            <person name="Hiltunen Thoren M."/>
            <person name="Johannesson H."/>
        </authorList>
    </citation>
    <scope>NUCLEOTIDE SEQUENCE</scope>
    <source>
        <strain evidence="3">PSN243</strain>
    </source>
</reference>
<protein>
    <submittedName>
        <fullName evidence="3">Uncharacterized protein</fullName>
    </submittedName>
</protein>
<feature type="transmembrane region" description="Helical" evidence="2">
    <location>
        <begin position="567"/>
        <end position="589"/>
    </location>
</feature>
<evidence type="ECO:0000256" key="1">
    <source>
        <dbReference type="SAM" id="MobiDB-lite"/>
    </source>
</evidence>
<feature type="region of interest" description="Disordered" evidence="1">
    <location>
        <begin position="1"/>
        <end position="31"/>
    </location>
</feature>
<proteinExistence type="predicted"/>
<reference evidence="3" key="2">
    <citation type="submission" date="2023-05" db="EMBL/GenBank/DDBJ databases">
        <authorList>
            <consortium name="Lawrence Berkeley National Laboratory"/>
            <person name="Steindorff A."/>
            <person name="Hensen N."/>
            <person name="Bonometti L."/>
            <person name="Westerberg I."/>
            <person name="Brannstrom I.O."/>
            <person name="Guillou S."/>
            <person name="Cros-Aarteil S."/>
            <person name="Calhoun S."/>
            <person name="Haridas S."/>
            <person name="Kuo A."/>
            <person name="Mondo S."/>
            <person name="Pangilinan J."/>
            <person name="Riley R."/>
            <person name="Labutti K."/>
            <person name="Andreopoulos B."/>
            <person name="Lipzen A."/>
            <person name="Chen C."/>
            <person name="Yanf M."/>
            <person name="Daum C."/>
            <person name="Ng V."/>
            <person name="Clum A."/>
            <person name="Ohm R."/>
            <person name="Martin F."/>
            <person name="Silar P."/>
            <person name="Natvig D."/>
            <person name="Lalanne C."/>
            <person name="Gautier V."/>
            <person name="Ament-Velasquez S.L."/>
            <person name="Kruys A."/>
            <person name="Hutchinson M.I."/>
            <person name="Powell A.J."/>
            <person name="Barry K."/>
            <person name="Miller A.N."/>
            <person name="Grigoriev I.V."/>
            <person name="Debuchy R."/>
            <person name="Gladieux P."/>
            <person name="Thoren M.H."/>
            <person name="Johannesson H."/>
        </authorList>
    </citation>
    <scope>NUCLEOTIDE SEQUENCE</scope>
    <source>
        <strain evidence="3">PSN243</strain>
    </source>
</reference>
<dbReference type="Proteomes" id="UP001321760">
    <property type="component" value="Unassembled WGS sequence"/>
</dbReference>
<keyword evidence="4" id="KW-1185">Reference proteome</keyword>
<name>A0AAV9GNW7_9PEZI</name>
<accession>A0AAV9GNW7</accession>
<feature type="transmembrane region" description="Helical" evidence="2">
    <location>
        <begin position="83"/>
        <end position="106"/>
    </location>
</feature>
<feature type="transmembrane region" description="Helical" evidence="2">
    <location>
        <begin position="126"/>
        <end position="143"/>
    </location>
</feature>
<dbReference type="PANTHER" id="PTHR35041">
    <property type="entry name" value="MEDIATOR OF RNA POLYMERASE II TRANSCRIPTION SUBUNIT 1"/>
    <property type="match status" value="1"/>
</dbReference>